<dbReference type="Pfam" id="PF21983">
    <property type="entry name" value="NikA-like"/>
    <property type="match status" value="1"/>
</dbReference>
<dbReference type="RefSeq" id="WP_114005656.1">
    <property type="nucleotide sequence ID" value="NZ_QGDC01000006.1"/>
</dbReference>
<dbReference type="EMBL" id="QGDC01000006">
    <property type="protein sequence ID" value="RCH54673.1"/>
    <property type="molecule type" value="Genomic_DNA"/>
</dbReference>
<accession>A0A367GPQ4</accession>
<dbReference type="InterPro" id="IPR053842">
    <property type="entry name" value="NikA-like"/>
</dbReference>
<organism evidence="1 2">
    <name type="scientific">Mucilaginibacter hurinus</name>
    <dbReference type="NCBI Taxonomy" id="2201324"/>
    <lineage>
        <taxon>Bacteria</taxon>
        <taxon>Pseudomonadati</taxon>
        <taxon>Bacteroidota</taxon>
        <taxon>Sphingobacteriia</taxon>
        <taxon>Sphingobacteriales</taxon>
        <taxon>Sphingobacteriaceae</taxon>
        <taxon>Mucilaginibacter</taxon>
    </lineage>
</organism>
<sequence>MAEAEENRSKWIKIRLKPTEQKMLERKYKKTTSRCLSEYARALLLGKPVTLLNRDRSMDEILEQLLLLRRELNAVGNNLNQAVRQINSAHGSINDHMLSNLLQVINGRLEPSIVEIKERMTQYAVLWSQKLRVGKA</sequence>
<comment type="caution">
    <text evidence="1">The sequence shown here is derived from an EMBL/GenBank/DDBJ whole genome shotgun (WGS) entry which is preliminary data.</text>
</comment>
<reference evidence="1 2" key="1">
    <citation type="submission" date="2018-05" db="EMBL/GenBank/DDBJ databases">
        <title>Mucilaginibacter hurinus sp. nov., isolated from briquette warehouse soil.</title>
        <authorList>
            <person name="Choi L."/>
        </authorList>
    </citation>
    <scope>NUCLEOTIDE SEQUENCE [LARGE SCALE GENOMIC DNA]</scope>
    <source>
        <strain evidence="1 2">ZR32</strain>
    </source>
</reference>
<evidence type="ECO:0000313" key="2">
    <source>
        <dbReference type="Proteomes" id="UP000253209"/>
    </source>
</evidence>
<proteinExistence type="predicted"/>
<protein>
    <recommendedName>
        <fullName evidence="3">Plasmid mobilization relaxosome protein MobC</fullName>
    </recommendedName>
</protein>
<dbReference type="AlphaFoldDB" id="A0A367GPQ4"/>
<evidence type="ECO:0008006" key="3">
    <source>
        <dbReference type="Google" id="ProtNLM"/>
    </source>
</evidence>
<dbReference type="Proteomes" id="UP000253209">
    <property type="component" value="Unassembled WGS sequence"/>
</dbReference>
<evidence type="ECO:0000313" key="1">
    <source>
        <dbReference type="EMBL" id="RCH54673.1"/>
    </source>
</evidence>
<dbReference type="OrthoDB" id="950459at2"/>
<keyword evidence="2" id="KW-1185">Reference proteome</keyword>
<name>A0A367GPQ4_9SPHI</name>
<gene>
    <name evidence="1" type="ORF">DJ568_12705</name>
</gene>